<dbReference type="EMBL" id="BARV01034047">
    <property type="protein sequence ID" value="GAI56506.1"/>
    <property type="molecule type" value="Genomic_DNA"/>
</dbReference>
<name>X1QNZ7_9ZZZZ</name>
<dbReference type="AlphaFoldDB" id="X1QNZ7"/>
<dbReference type="InterPro" id="IPR001173">
    <property type="entry name" value="Glyco_trans_2-like"/>
</dbReference>
<dbReference type="InterPro" id="IPR050834">
    <property type="entry name" value="Glycosyltransf_2"/>
</dbReference>
<dbReference type="Gene3D" id="3.90.550.10">
    <property type="entry name" value="Spore Coat Polysaccharide Biosynthesis Protein SpsA, Chain A"/>
    <property type="match status" value="1"/>
</dbReference>
<gene>
    <name evidence="2" type="ORF">S06H3_53407</name>
</gene>
<feature type="non-terminal residue" evidence="2">
    <location>
        <position position="229"/>
    </location>
</feature>
<accession>X1QNZ7</accession>
<reference evidence="2" key="1">
    <citation type="journal article" date="2014" name="Front. Microbiol.">
        <title>High frequency of phylogenetically diverse reductive dehalogenase-homologous genes in deep subseafloor sedimentary metagenomes.</title>
        <authorList>
            <person name="Kawai M."/>
            <person name="Futagami T."/>
            <person name="Toyoda A."/>
            <person name="Takaki Y."/>
            <person name="Nishi S."/>
            <person name="Hori S."/>
            <person name="Arai W."/>
            <person name="Tsubouchi T."/>
            <person name="Morono Y."/>
            <person name="Uchiyama I."/>
            <person name="Ito T."/>
            <person name="Fujiyama A."/>
            <person name="Inagaki F."/>
            <person name="Takami H."/>
        </authorList>
    </citation>
    <scope>NUCLEOTIDE SEQUENCE</scope>
    <source>
        <strain evidence="2">Expedition CK06-06</strain>
    </source>
</reference>
<dbReference type="PANTHER" id="PTHR43685">
    <property type="entry name" value="GLYCOSYLTRANSFERASE"/>
    <property type="match status" value="1"/>
</dbReference>
<comment type="caution">
    <text evidence="2">The sequence shown here is derived from an EMBL/GenBank/DDBJ whole genome shotgun (WGS) entry which is preliminary data.</text>
</comment>
<feature type="domain" description="Glycosyltransferase 2-like" evidence="1">
    <location>
        <begin position="3"/>
        <end position="167"/>
    </location>
</feature>
<dbReference type="InterPro" id="IPR029044">
    <property type="entry name" value="Nucleotide-diphossugar_trans"/>
</dbReference>
<organism evidence="2">
    <name type="scientific">marine sediment metagenome</name>
    <dbReference type="NCBI Taxonomy" id="412755"/>
    <lineage>
        <taxon>unclassified sequences</taxon>
        <taxon>metagenomes</taxon>
        <taxon>ecological metagenomes</taxon>
    </lineage>
</organism>
<dbReference type="Pfam" id="PF00535">
    <property type="entry name" value="Glycos_transf_2"/>
    <property type="match status" value="1"/>
</dbReference>
<evidence type="ECO:0000313" key="2">
    <source>
        <dbReference type="EMBL" id="GAI56506.1"/>
    </source>
</evidence>
<sequence>MISVVICTKNRAQDLKKNLPYVLNQSFKNYEVVIVDNGSTDETKKVVQLFKKQYKNIRYFYYPKRGFAIFRQYACQKAKGEIITLLDDDCQVQKDFLKQIKTGFNKDPKIGILGGKVTNIGFPGKSKYKGRGIIDKFGRYQVVKNHYQAKIFASFNMSFKKRVFKKIRGYDPFFKNGLEEADLCLKIKKAGYKIVYNPKVKIKHILSGHNEVKVGFFNNYRKERFYLYL</sequence>
<evidence type="ECO:0000259" key="1">
    <source>
        <dbReference type="Pfam" id="PF00535"/>
    </source>
</evidence>
<dbReference type="PANTHER" id="PTHR43685:SF3">
    <property type="entry name" value="SLR2126 PROTEIN"/>
    <property type="match status" value="1"/>
</dbReference>
<proteinExistence type="predicted"/>
<protein>
    <recommendedName>
        <fullName evidence="1">Glycosyltransferase 2-like domain-containing protein</fullName>
    </recommendedName>
</protein>
<dbReference type="SUPFAM" id="SSF53448">
    <property type="entry name" value="Nucleotide-diphospho-sugar transferases"/>
    <property type="match status" value="1"/>
</dbReference>